<keyword evidence="3" id="KW-0001">2Fe-2S</keyword>
<dbReference type="Pfam" id="PF07992">
    <property type="entry name" value="Pyr_redox_2"/>
    <property type="match status" value="1"/>
</dbReference>
<evidence type="ECO:0000256" key="7">
    <source>
        <dbReference type="ARBA" id="ARBA00023004"/>
    </source>
</evidence>
<dbReference type="Gene3D" id="2.102.10.10">
    <property type="entry name" value="Rieske [2Fe-2S] iron-sulphur domain"/>
    <property type="match status" value="1"/>
</dbReference>
<evidence type="ECO:0000259" key="9">
    <source>
        <dbReference type="PROSITE" id="PS51296"/>
    </source>
</evidence>
<evidence type="ECO:0000256" key="5">
    <source>
        <dbReference type="ARBA" id="ARBA00022827"/>
    </source>
</evidence>
<evidence type="ECO:0000256" key="6">
    <source>
        <dbReference type="ARBA" id="ARBA00023002"/>
    </source>
</evidence>
<keyword evidence="2" id="KW-0285">Flavoprotein</keyword>
<dbReference type="InterPro" id="IPR036922">
    <property type="entry name" value="Rieske_2Fe-2S_sf"/>
</dbReference>
<dbReference type="EMBL" id="CABM01000066">
    <property type="protein sequence ID" value="CBH99095.1"/>
    <property type="molecule type" value="Genomic_DNA"/>
</dbReference>
<dbReference type="InterPro" id="IPR050446">
    <property type="entry name" value="FAD-oxidoreductase/Apoptosis"/>
</dbReference>
<dbReference type="PRINTS" id="PR00368">
    <property type="entry name" value="FADPNR"/>
</dbReference>
<name>E6PVY8_9ZZZZ</name>
<dbReference type="SUPFAM" id="SSF50022">
    <property type="entry name" value="ISP domain"/>
    <property type="match status" value="1"/>
</dbReference>
<accession>E6PVY8</accession>
<dbReference type="PANTHER" id="PTHR43557:SF2">
    <property type="entry name" value="RIESKE DOMAIN-CONTAINING PROTEIN-RELATED"/>
    <property type="match status" value="1"/>
</dbReference>
<evidence type="ECO:0000256" key="3">
    <source>
        <dbReference type="ARBA" id="ARBA00022714"/>
    </source>
</evidence>
<dbReference type="SUPFAM" id="SSF55424">
    <property type="entry name" value="FAD/NAD-linked reductases, dimerisation (C-terminal) domain"/>
    <property type="match status" value="1"/>
</dbReference>
<dbReference type="InterPro" id="IPR016156">
    <property type="entry name" value="FAD/NAD-linked_Rdtase_dimer_sf"/>
</dbReference>
<dbReference type="AlphaFoldDB" id="E6PVY8"/>
<evidence type="ECO:0000256" key="1">
    <source>
        <dbReference type="ARBA" id="ARBA00001974"/>
    </source>
</evidence>
<feature type="domain" description="Rieske" evidence="9">
    <location>
        <begin position="13"/>
        <end position="108"/>
    </location>
</feature>
<dbReference type="InterPro" id="IPR017941">
    <property type="entry name" value="Rieske_2Fe-2S"/>
</dbReference>
<dbReference type="PROSITE" id="PS51296">
    <property type="entry name" value="RIESKE"/>
    <property type="match status" value="1"/>
</dbReference>
<protein>
    <submittedName>
        <fullName evidence="10">Pyridine nucleotide-disulphide oxidoreductase</fullName>
    </submittedName>
</protein>
<dbReference type="PANTHER" id="PTHR43557">
    <property type="entry name" value="APOPTOSIS-INDUCING FACTOR 1"/>
    <property type="match status" value="1"/>
</dbReference>
<evidence type="ECO:0000256" key="8">
    <source>
        <dbReference type="ARBA" id="ARBA00023014"/>
    </source>
</evidence>
<dbReference type="Pfam" id="PF00355">
    <property type="entry name" value="Rieske"/>
    <property type="match status" value="1"/>
</dbReference>
<dbReference type="InterPro" id="IPR023753">
    <property type="entry name" value="FAD/NAD-binding_dom"/>
</dbReference>
<evidence type="ECO:0000313" key="10">
    <source>
        <dbReference type="EMBL" id="CBH99095.1"/>
    </source>
</evidence>
<keyword evidence="6" id="KW-0560">Oxidoreductase</keyword>
<keyword evidence="8" id="KW-0411">Iron-sulfur</keyword>
<evidence type="ECO:0000256" key="2">
    <source>
        <dbReference type="ARBA" id="ARBA00022630"/>
    </source>
</evidence>
<comment type="cofactor">
    <cofactor evidence="1">
        <name>FAD</name>
        <dbReference type="ChEBI" id="CHEBI:57692"/>
    </cofactor>
</comment>
<sequence length="512" mass="53682">MSDDHELTGPDLSQGVELTALRDGEPLLGRMDGQAAMLVRRGDALHAVAATCSHYSGPLAEGLVVGETVRCPWHHACFSLRTGAVLGPPGLSPLACWAVEVHGGKAYARGRLQPAPAAKPPRSPASVVIIGAGAAGEAAASGLREFGYTGPVTLLGAEASAPLDRPNLSKDYLAGHAPDDWLPLRPEGYWRERGITLLTGRRVVALDTAAHRLSCADGRSLGYGALLLATGAQPVQPALPGADRSHVHTLRTLADVRAIIAGIEAGARRAVVVGASFIGLEAAASLRARGVEVHVVAPEAQPLARVFGPRLADHVRSVHDAMGTVFHLGRKPAAIHAATVELDDGTQVGADLVVFGVGVRPDVALAQQAGLRLDNGIVVDAFLATSAPDVYAAGDVANWPDAAGGGRLRIEHWAVAQAQGRQAARNLLGYAEPFRSVPFFWSQHGEVALNYVGHAQQWDRVEEEGDPASGSYLCRYFQGERLLAVASLGRDLDSLRAEAAMQVEMQAVVQTA</sequence>
<dbReference type="InterPro" id="IPR036188">
    <property type="entry name" value="FAD/NAD-bd_sf"/>
</dbReference>
<gene>
    <name evidence="10" type="ORF">CARN2_0271</name>
</gene>
<keyword evidence="4" id="KW-0479">Metal-binding</keyword>
<dbReference type="InterPro" id="IPR028202">
    <property type="entry name" value="Reductase_C"/>
</dbReference>
<dbReference type="Gene3D" id="3.50.50.60">
    <property type="entry name" value="FAD/NAD(P)-binding domain"/>
    <property type="match status" value="2"/>
</dbReference>
<proteinExistence type="predicted"/>
<dbReference type="SUPFAM" id="SSF51905">
    <property type="entry name" value="FAD/NAD(P)-binding domain"/>
    <property type="match status" value="2"/>
</dbReference>
<dbReference type="PRINTS" id="PR00411">
    <property type="entry name" value="PNDRDTASEI"/>
</dbReference>
<dbReference type="GO" id="GO:0005737">
    <property type="term" value="C:cytoplasm"/>
    <property type="evidence" value="ECO:0007669"/>
    <property type="project" value="TreeGrafter"/>
</dbReference>
<comment type="caution">
    <text evidence="10">The sequence shown here is derived from an EMBL/GenBank/DDBJ whole genome shotgun (WGS) entry which is preliminary data.</text>
</comment>
<dbReference type="GO" id="GO:0016651">
    <property type="term" value="F:oxidoreductase activity, acting on NAD(P)H"/>
    <property type="evidence" value="ECO:0007669"/>
    <property type="project" value="TreeGrafter"/>
</dbReference>
<evidence type="ECO:0000256" key="4">
    <source>
        <dbReference type="ARBA" id="ARBA00022723"/>
    </source>
</evidence>
<dbReference type="Pfam" id="PF14759">
    <property type="entry name" value="Reductase_C"/>
    <property type="match status" value="1"/>
</dbReference>
<keyword evidence="5" id="KW-0274">FAD</keyword>
<dbReference type="Gene3D" id="3.30.390.30">
    <property type="match status" value="1"/>
</dbReference>
<keyword evidence="7" id="KW-0408">Iron</keyword>
<reference evidence="10" key="1">
    <citation type="submission" date="2009-10" db="EMBL/GenBank/DDBJ databases">
        <title>Diversity of trophic interactions inside an arsenic-rich microbial ecosystem.</title>
        <authorList>
            <person name="Bertin P.N."/>
            <person name="Heinrich-Salmeron A."/>
            <person name="Pelletier E."/>
            <person name="Goulhen-Chollet F."/>
            <person name="Arsene-Ploetze F."/>
            <person name="Gallien S."/>
            <person name="Calteau A."/>
            <person name="Vallenet D."/>
            <person name="Casiot C."/>
            <person name="Chane-Woon-Ming B."/>
            <person name="Giloteaux L."/>
            <person name="Barakat M."/>
            <person name="Bonnefoy V."/>
            <person name="Bruneel O."/>
            <person name="Chandler M."/>
            <person name="Cleiss J."/>
            <person name="Duran R."/>
            <person name="Elbaz-Poulichet F."/>
            <person name="Fonknechten N."/>
            <person name="Lauga B."/>
            <person name="Mornico D."/>
            <person name="Ortet P."/>
            <person name="Schaeffer C."/>
            <person name="Siguier P."/>
            <person name="Alexander Thil Smith A."/>
            <person name="Van Dorsselaer A."/>
            <person name="Weissenbach J."/>
            <person name="Medigue C."/>
            <person name="Le Paslier D."/>
        </authorList>
    </citation>
    <scope>NUCLEOTIDE SEQUENCE</scope>
</reference>
<organism evidence="10">
    <name type="scientific">mine drainage metagenome</name>
    <dbReference type="NCBI Taxonomy" id="410659"/>
    <lineage>
        <taxon>unclassified sequences</taxon>
        <taxon>metagenomes</taxon>
        <taxon>ecological metagenomes</taxon>
    </lineage>
</organism>
<dbReference type="GO" id="GO:0046872">
    <property type="term" value="F:metal ion binding"/>
    <property type="evidence" value="ECO:0007669"/>
    <property type="project" value="UniProtKB-KW"/>
</dbReference>
<dbReference type="GO" id="GO:0051537">
    <property type="term" value="F:2 iron, 2 sulfur cluster binding"/>
    <property type="evidence" value="ECO:0007669"/>
    <property type="project" value="UniProtKB-KW"/>
</dbReference>